<feature type="domain" description="PAS" evidence="16">
    <location>
        <begin position="1558"/>
        <end position="1632"/>
    </location>
</feature>
<dbReference type="Gene3D" id="3.40.50.2300">
    <property type="match status" value="1"/>
</dbReference>
<dbReference type="InterPro" id="IPR000700">
    <property type="entry name" value="PAS-assoc_C"/>
</dbReference>
<evidence type="ECO:0000259" key="15">
    <source>
        <dbReference type="PROSITE" id="PS50110"/>
    </source>
</evidence>
<dbReference type="EC" id="2.7.13.3" evidence="2"/>
<dbReference type="InterPro" id="IPR003661">
    <property type="entry name" value="HisK_dim/P_dom"/>
</dbReference>
<protein>
    <recommendedName>
        <fullName evidence="10">Sensory/regulatory protein RpfC</fullName>
        <ecNumber evidence="2">2.7.13.3</ecNumber>
    </recommendedName>
</protein>
<feature type="domain" description="Response regulatory" evidence="15">
    <location>
        <begin position="2072"/>
        <end position="2188"/>
    </location>
</feature>
<dbReference type="SMART" id="SM00448">
    <property type="entry name" value="REC"/>
    <property type="match status" value="1"/>
</dbReference>
<dbReference type="CDD" id="cd00082">
    <property type="entry name" value="HisKA"/>
    <property type="match status" value="1"/>
</dbReference>
<dbReference type="SUPFAM" id="SSF50998">
    <property type="entry name" value="Quinoprotein alcohol dehydrogenase-like"/>
    <property type="match status" value="1"/>
</dbReference>
<keyword evidence="3 11" id="KW-0597">Phosphoprotein</keyword>
<evidence type="ECO:0000256" key="9">
    <source>
        <dbReference type="ARBA" id="ARBA00064003"/>
    </source>
</evidence>
<dbReference type="Gene3D" id="2.130.10.10">
    <property type="entry name" value="YVTN repeat-like/Quinoprotein amine dehydrogenase"/>
    <property type="match status" value="2"/>
</dbReference>
<keyword evidence="12" id="KW-0175">Coiled coil</keyword>
<feature type="domain" description="Histidine kinase" evidence="14">
    <location>
        <begin position="1703"/>
        <end position="1926"/>
    </location>
</feature>
<evidence type="ECO:0000259" key="14">
    <source>
        <dbReference type="PROSITE" id="PS50109"/>
    </source>
</evidence>
<feature type="transmembrane region" description="Helical" evidence="13">
    <location>
        <begin position="771"/>
        <end position="789"/>
    </location>
</feature>
<dbReference type="InterPro" id="IPR013655">
    <property type="entry name" value="PAS_fold_3"/>
</dbReference>
<dbReference type="InterPro" id="IPR004358">
    <property type="entry name" value="Sig_transdc_His_kin-like_C"/>
</dbReference>
<dbReference type="STRING" id="1299341.SAMN05444005_10712"/>
<dbReference type="SUPFAM" id="SSF55785">
    <property type="entry name" value="PYP-like sensor domain (PAS domain)"/>
    <property type="match status" value="3"/>
</dbReference>
<feature type="domain" description="PAS" evidence="16">
    <location>
        <begin position="975"/>
        <end position="1013"/>
    </location>
</feature>
<keyword evidence="5" id="KW-0547">Nucleotide-binding</keyword>
<dbReference type="Pfam" id="PF00512">
    <property type="entry name" value="HisKA"/>
    <property type="match status" value="1"/>
</dbReference>
<accession>A0A1H9DF51</accession>
<organism evidence="18 19">
    <name type="scientific">Flavobacterium urocaniciphilum</name>
    <dbReference type="NCBI Taxonomy" id="1299341"/>
    <lineage>
        <taxon>Bacteria</taxon>
        <taxon>Pseudomonadati</taxon>
        <taxon>Bacteroidota</taxon>
        <taxon>Flavobacteriia</taxon>
        <taxon>Flavobacteriales</taxon>
        <taxon>Flavobacteriaceae</taxon>
        <taxon>Flavobacterium</taxon>
    </lineage>
</organism>
<feature type="transmembrane region" description="Helical" evidence="13">
    <location>
        <begin position="841"/>
        <end position="860"/>
    </location>
</feature>
<feature type="domain" description="PAS" evidence="16">
    <location>
        <begin position="1078"/>
        <end position="1124"/>
    </location>
</feature>
<dbReference type="Gene3D" id="3.30.450.20">
    <property type="entry name" value="PAS domain"/>
    <property type="match status" value="3"/>
</dbReference>
<evidence type="ECO:0000259" key="16">
    <source>
        <dbReference type="PROSITE" id="PS50112"/>
    </source>
</evidence>
<dbReference type="Pfam" id="PF07495">
    <property type="entry name" value="Y_Y_Y"/>
    <property type="match status" value="1"/>
</dbReference>
<feature type="transmembrane region" description="Helical" evidence="13">
    <location>
        <begin position="940"/>
        <end position="958"/>
    </location>
</feature>
<keyword evidence="7" id="KW-0067">ATP-binding</keyword>
<dbReference type="InterPro" id="IPR011041">
    <property type="entry name" value="Quinoprot_gluc/sorb_DH_b-prop"/>
</dbReference>
<proteinExistence type="predicted"/>
<dbReference type="GO" id="GO:0000155">
    <property type="term" value="F:phosphorelay sensor kinase activity"/>
    <property type="evidence" value="ECO:0007669"/>
    <property type="project" value="InterPro"/>
</dbReference>
<dbReference type="InterPro" id="IPR001610">
    <property type="entry name" value="PAC"/>
</dbReference>
<evidence type="ECO:0000256" key="6">
    <source>
        <dbReference type="ARBA" id="ARBA00022777"/>
    </source>
</evidence>
<dbReference type="InterPro" id="IPR011123">
    <property type="entry name" value="Y_Y_Y"/>
</dbReference>
<dbReference type="CDD" id="cd16922">
    <property type="entry name" value="HATPase_EvgS-ArcB-TorS-like"/>
    <property type="match status" value="1"/>
</dbReference>
<dbReference type="PRINTS" id="PR00344">
    <property type="entry name" value="BCTRLSENSOR"/>
</dbReference>
<dbReference type="EMBL" id="FOEI01000007">
    <property type="protein sequence ID" value="SEQ12110.1"/>
    <property type="molecule type" value="Genomic_DNA"/>
</dbReference>
<name>A0A1H9DF51_9FLAO</name>
<dbReference type="Pfam" id="PF13426">
    <property type="entry name" value="PAS_9"/>
    <property type="match status" value="1"/>
</dbReference>
<dbReference type="InterPro" id="IPR003018">
    <property type="entry name" value="GAF"/>
</dbReference>
<dbReference type="Pfam" id="PF00989">
    <property type="entry name" value="PAS"/>
    <property type="match status" value="1"/>
</dbReference>
<dbReference type="Pfam" id="PF02518">
    <property type="entry name" value="HATPase_c"/>
    <property type="match status" value="1"/>
</dbReference>
<dbReference type="SUPFAM" id="SSF47384">
    <property type="entry name" value="Homodimeric domain of signal transducing histidine kinase"/>
    <property type="match status" value="1"/>
</dbReference>
<evidence type="ECO:0000256" key="12">
    <source>
        <dbReference type="SAM" id="Coils"/>
    </source>
</evidence>
<feature type="modified residue" description="4-aspartylphosphate" evidence="11">
    <location>
        <position position="2123"/>
    </location>
</feature>
<sequence length="2191" mass="253758">MKICDIAIKKSDILNFNIFFINLSVQPLYRLMQKLYKYIFIIYLVFFVESTIAQQLKFDIINHEKGLYTSSINKLYKDSRGLLWICGDGAGLFRYNGTDFKNYNKAGRFENLFIKDIIENKNKQLVISSNYLGILFFEGNNFFKITKLESDKKTPHSHVSKFAKNSTGIYGFSTHNIYFIDDNNNVKSIKNISNLELTNITSAETINDYLIVIGTNKGTYIYNTEYNQISYFDFKSNEVVLCKGNNNSVIVGDNYGNIYQLNFSNNNIVTKELLVKINTKSGADFKITNILQNPNGNIWFTGTKEDGIGVWYYNKNYVIINEKNGLPKAKYTTLLSDNGVLNVGTSSIGFFQFGKQNFIKFNTTEQLNNSNIYNIQGIDNKLYTNIPSVGVLEFDNTDFYNLKYIKTIPNIKKTLSLIKNHNNKLVAINEEGVFEFNGSIFQKKFSGFSKTILQTKENNYFVGTTNGLYVLDENFKQIHHFSDKKNGITQFNAILHHSKNHYIVATNKGVYFYEYKNNTFTVLKKISNLFTFLYCKDKYNTVWFSTSKAVISINNNLEVKTFDTNDNLSSTLIYTLNTHEDYLYIGTNKGIDKIEIAKDGNIKKIEVLNSSNGFDGYETNYNSGYVDENGNIYFGTIDGLYKMISYSNKKESIKNNINITSLSILNKDYINKKYWFNLPQNDHEFESNENFLTFKFGQNSGLINKNIFYSYKLENYDKNWSKARISNEVTFSNLSPGYYTLKVREVDAFSNPIGIYTSYSFSIKEPFYSTWWFFAITIMVIGGFLNFVFQKSLKYNKEFIKTLSDNNFIEYKRNYLLYFGILIIITGIFYYSLNIVNDNDLIGRIIFGTSCILLYFLSGYPIILKNLKYIFISYFVLLTALYFQRLTLNTIPTYIIVEFLLILFFSFNVFDKFKSYILFAVIIILGILSLFFYYKVNRDIYLLLVIANCIILIINFSRRAYLLNTTERLIFTNNIINQSNSITLACDNLGNVKFCSESITKILGFTPEEVLGKEFWKLTEDDEFTPQDYNLIFKPNTIYVRKLKTKNNEIKYIQWSDTQYSENLFIASGYDVTKKIEVERQYQNLVQFASDIIYELDKYGNYVFINQYTETLLGYKSEEILGKNFKFLIAQEYIDKVVSHYADIPKDKNNFDPIEFPIYKKDGELLWLSQNTSIKRDLNGKIIGFSAIARDISITKKLEQQETLRQERINRLNSVSNKLATLNFLKFNTSAELIEHITKEASIGLEIDRVSLWYNYDDYIDLTNIYVKSEDKHYSDLRLFKKDFPRYFEIIENEPILLSVDTQNDSKTIEFHKEYFKKFDIRSLLDIPLYISGQLVAITCFEATKEIKKWSEEEINFARTVSDIITLALETTKRKKAEKQIIYKSNLLTSITKTTESLLQTTEIEKIFENSLRFVGEATKVDRVYYFNNNVETNQFSQLYEWTSEESLKEIDNPQLQNIPHDLFPEFMEVIIKNKPYMSIVKDIPEGAFKTILQEQSILSILILPIFIKKVFYGFLGFDDCTAEREWSADEINILQTLTNNISVTIDRIQSENSIRESEEKFKLLANNIPATVYLIKEDEHRNIIFINDEIEVLTGYKKHEIINSDFHIYNLYHPDDKKNAIKIIQEAIKNNKPYKITCRIVKKDGSIVWIEEYGEGILKDGKVEYLEGVLIDITERKQAEKAIIEKELAVASNKSKSEFLANMSHEIRTPLNGIIGFSQLLLNTKVDVLQKEYLQTVNQSAESLLDIVNDILDISKIEAGKLSLDTRKTKLYNVVYQTIDLVKFNADKKNIEIIVDIKNDVPCDIFVDDIRLKQILINLLSNAVKFTHQGQIELVISNQTKDQKSKKTKLKFEVIDTGIGIKPENQTKILDAFSQEDTSTTRNYGGTGLGLSITNKLLNLMKSKLVIDSEINKGSNFHFELKVEAKYCSTHNKIKNPIIQKAIVIDKNERTGDVLNKQLNAFNIKSSFSNTFENANLFDLDAVFVDYDTITNEQLKNLLQKQKDEGFYIFIMQPIISSEVEDLLCDKVKIILKPFKIDSLQNDLSNLRNSINDIEVILNDIEKVPNSTIQKVLIVEDNKINMLLTKTLIKNKIPKAIIYEAENGKEGVELYQKHDPDITFMDIQMPVKNGYEASEEILKMNPNAVIIALTAGIFTGEREKCLEIGMSDFIVKPLDKDLFEEKLFKWTERI</sequence>
<feature type="transmembrane region" description="Helical" evidence="13">
    <location>
        <begin position="35"/>
        <end position="53"/>
    </location>
</feature>
<dbReference type="SMART" id="SM00387">
    <property type="entry name" value="HATPase_c"/>
    <property type="match status" value="1"/>
</dbReference>
<dbReference type="SUPFAM" id="SSF52172">
    <property type="entry name" value="CheY-like"/>
    <property type="match status" value="1"/>
</dbReference>
<dbReference type="PROSITE" id="PS50112">
    <property type="entry name" value="PAS"/>
    <property type="match status" value="3"/>
</dbReference>
<dbReference type="InterPro" id="IPR013783">
    <property type="entry name" value="Ig-like_fold"/>
</dbReference>
<dbReference type="SMART" id="SM00388">
    <property type="entry name" value="HisKA"/>
    <property type="match status" value="1"/>
</dbReference>
<dbReference type="PROSITE" id="PS50110">
    <property type="entry name" value="RESPONSE_REGULATORY"/>
    <property type="match status" value="1"/>
</dbReference>
<dbReference type="Gene3D" id="2.60.40.10">
    <property type="entry name" value="Immunoglobulins"/>
    <property type="match status" value="1"/>
</dbReference>
<keyword evidence="19" id="KW-1185">Reference proteome</keyword>
<dbReference type="FunFam" id="3.30.565.10:FF:000010">
    <property type="entry name" value="Sensor histidine kinase RcsC"/>
    <property type="match status" value="1"/>
</dbReference>
<dbReference type="InterPro" id="IPR036890">
    <property type="entry name" value="HATPase_C_sf"/>
</dbReference>
<dbReference type="InterPro" id="IPR013767">
    <property type="entry name" value="PAS_fold"/>
</dbReference>
<dbReference type="InterPro" id="IPR015943">
    <property type="entry name" value="WD40/YVTN_repeat-like_dom_sf"/>
</dbReference>
<evidence type="ECO:0000256" key="4">
    <source>
        <dbReference type="ARBA" id="ARBA00022679"/>
    </source>
</evidence>
<dbReference type="InterPro" id="IPR011047">
    <property type="entry name" value="Quinoprotein_ADH-like_sf"/>
</dbReference>
<dbReference type="SUPFAM" id="SSF55874">
    <property type="entry name" value="ATPase domain of HSP90 chaperone/DNA topoisomerase II/histidine kinase"/>
    <property type="match status" value="1"/>
</dbReference>
<keyword evidence="8" id="KW-0902">Two-component regulatory system</keyword>
<reference evidence="18 19" key="1">
    <citation type="submission" date="2016-10" db="EMBL/GenBank/DDBJ databases">
        <authorList>
            <person name="de Groot N.N."/>
        </authorList>
    </citation>
    <scope>NUCLEOTIDE SEQUENCE [LARGE SCALE GENOMIC DNA]</scope>
    <source>
        <strain evidence="18 19">DSM 27078</strain>
    </source>
</reference>
<dbReference type="CDD" id="cd00130">
    <property type="entry name" value="PAS"/>
    <property type="match status" value="3"/>
</dbReference>
<keyword evidence="6" id="KW-0418">Kinase</keyword>
<dbReference type="Pfam" id="PF08447">
    <property type="entry name" value="PAS_3"/>
    <property type="match status" value="1"/>
</dbReference>
<feature type="transmembrane region" description="Helical" evidence="13">
    <location>
        <begin position="815"/>
        <end position="835"/>
    </location>
</feature>
<evidence type="ECO:0000256" key="5">
    <source>
        <dbReference type="ARBA" id="ARBA00022741"/>
    </source>
</evidence>
<dbReference type="Gene3D" id="1.10.287.130">
    <property type="match status" value="1"/>
</dbReference>
<evidence type="ECO:0000256" key="7">
    <source>
        <dbReference type="ARBA" id="ARBA00022840"/>
    </source>
</evidence>
<dbReference type="Gene3D" id="3.30.450.40">
    <property type="match status" value="2"/>
</dbReference>
<comment type="catalytic activity">
    <reaction evidence="1">
        <text>ATP + protein L-histidine = ADP + protein N-phospho-L-histidine.</text>
        <dbReference type="EC" id="2.7.13.3"/>
    </reaction>
</comment>
<dbReference type="PANTHER" id="PTHR45339">
    <property type="entry name" value="HYBRID SIGNAL TRANSDUCTION HISTIDINE KINASE J"/>
    <property type="match status" value="1"/>
</dbReference>
<dbReference type="SMART" id="SM00086">
    <property type="entry name" value="PAC"/>
    <property type="match status" value="2"/>
</dbReference>
<dbReference type="PANTHER" id="PTHR45339:SF1">
    <property type="entry name" value="HYBRID SIGNAL TRANSDUCTION HISTIDINE KINASE J"/>
    <property type="match status" value="1"/>
</dbReference>
<keyword evidence="13" id="KW-1133">Transmembrane helix</keyword>
<evidence type="ECO:0000256" key="10">
    <source>
        <dbReference type="ARBA" id="ARBA00068150"/>
    </source>
</evidence>
<evidence type="ECO:0000256" key="8">
    <source>
        <dbReference type="ARBA" id="ARBA00023012"/>
    </source>
</evidence>
<feature type="coiled-coil region" evidence="12">
    <location>
        <begin position="2038"/>
        <end position="2065"/>
    </location>
</feature>
<feature type="domain" description="PAC" evidence="17">
    <location>
        <begin position="1152"/>
        <end position="1204"/>
    </location>
</feature>
<feature type="domain" description="PAC" evidence="17">
    <location>
        <begin position="1635"/>
        <end position="1686"/>
    </location>
</feature>
<gene>
    <name evidence="18" type="ORF">SAMN05444005_10712</name>
</gene>
<dbReference type="CDD" id="cd17546">
    <property type="entry name" value="REC_hyHK_CKI1_RcsC-like"/>
    <property type="match status" value="1"/>
</dbReference>
<dbReference type="NCBIfam" id="TIGR00229">
    <property type="entry name" value="sensory_box"/>
    <property type="match status" value="3"/>
</dbReference>
<evidence type="ECO:0000256" key="1">
    <source>
        <dbReference type="ARBA" id="ARBA00000085"/>
    </source>
</evidence>
<keyword evidence="13" id="KW-0472">Membrane</keyword>
<evidence type="ECO:0000313" key="18">
    <source>
        <dbReference type="EMBL" id="SEQ12110.1"/>
    </source>
</evidence>
<dbReference type="PROSITE" id="PS50113">
    <property type="entry name" value="PAC"/>
    <property type="match status" value="2"/>
</dbReference>
<dbReference type="InterPro" id="IPR029016">
    <property type="entry name" value="GAF-like_dom_sf"/>
</dbReference>
<dbReference type="SMART" id="SM00065">
    <property type="entry name" value="GAF"/>
    <property type="match status" value="2"/>
</dbReference>
<dbReference type="InterPro" id="IPR001789">
    <property type="entry name" value="Sig_transdc_resp-reg_receiver"/>
</dbReference>
<evidence type="ECO:0000256" key="13">
    <source>
        <dbReference type="SAM" id="Phobius"/>
    </source>
</evidence>
<evidence type="ECO:0000313" key="19">
    <source>
        <dbReference type="Proteomes" id="UP000198648"/>
    </source>
</evidence>
<dbReference type="SUPFAM" id="SSF55781">
    <property type="entry name" value="GAF domain-like"/>
    <property type="match status" value="2"/>
</dbReference>
<dbReference type="InterPro" id="IPR011006">
    <property type="entry name" value="CheY-like_superfamily"/>
</dbReference>
<dbReference type="InterPro" id="IPR000014">
    <property type="entry name" value="PAS"/>
</dbReference>
<feature type="transmembrane region" description="Helical" evidence="13">
    <location>
        <begin position="916"/>
        <end position="934"/>
    </location>
</feature>
<keyword evidence="4" id="KW-0808">Transferase</keyword>
<evidence type="ECO:0000256" key="2">
    <source>
        <dbReference type="ARBA" id="ARBA00012438"/>
    </source>
</evidence>
<evidence type="ECO:0000256" key="11">
    <source>
        <dbReference type="PROSITE-ProRule" id="PRU00169"/>
    </source>
</evidence>
<comment type="subunit">
    <text evidence="9">At low DSF concentrations, interacts with RpfF.</text>
</comment>
<dbReference type="FunFam" id="1.10.287.130:FF:000002">
    <property type="entry name" value="Two-component osmosensing histidine kinase"/>
    <property type="match status" value="1"/>
</dbReference>
<dbReference type="GO" id="GO:0005524">
    <property type="term" value="F:ATP binding"/>
    <property type="evidence" value="ECO:0007669"/>
    <property type="project" value="UniProtKB-KW"/>
</dbReference>
<feature type="transmembrane region" description="Helical" evidence="13">
    <location>
        <begin position="891"/>
        <end position="909"/>
    </location>
</feature>
<keyword evidence="13" id="KW-0812">Transmembrane</keyword>
<dbReference type="Pfam" id="PF01590">
    <property type="entry name" value="GAF"/>
    <property type="match status" value="2"/>
</dbReference>
<dbReference type="SMART" id="SM00091">
    <property type="entry name" value="PAS"/>
    <property type="match status" value="3"/>
</dbReference>
<dbReference type="PROSITE" id="PS50109">
    <property type="entry name" value="HIS_KIN"/>
    <property type="match status" value="1"/>
</dbReference>
<dbReference type="InterPro" id="IPR035965">
    <property type="entry name" value="PAS-like_dom_sf"/>
</dbReference>
<dbReference type="Pfam" id="PF00072">
    <property type="entry name" value="Response_reg"/>
    <property type="match status" value="1"/>
</dbReference>
<dbReference type="Gene3D" id="3.30.565.10">
    <property type="entry name" value="Histidine kinase-like ATPase, C-terminal domain"/>
    <property type="match status" value="1"/>
</dbReference>
<evidence type="ECO:0000259" key="17">
    <source>
        <dbReference type="PROSITE" id="PS50113"/>
    </source>
</evidence>
<evidence type="ECO:0000256" key="3">
    <source>
        <dbReference type="ARBA" id="ARBA00022553"/>
    </source>
</evidence>
<dbReference type="InterPro" id="IPR005467">
    <property type="entry name" value="His_kinase_dom"/>
</dbReference>
<dbReference type="SUPFAM" id="SSF50952">
    <property type="entry name" value="Soluble quinoprotein glucose dehydrogenase"/>
    <property type="match status" value="1"/>
</dbReference>
<dbReference type="Proteomes" id="UP000198648">
    <property type="component" value="Unassembled WGS sequence"/>
</dbReference>
<dbReference type="InterPro" id="IPR003594">
    <property type="entry name" value="HATPase_dom"/>
</dbReference>
<dbReference type="InterPro" id="IPR036097">
    <property type="entry name" value="HisK_dim/P_sf"/>
</dbReference>